<sequence>MIRTNEDFLSYAKQLYDDQSRKDDIVIKHYSKGSLLLMQGEELTRVMFICRGIAKVFFSEENGKQFILEFLGKGEVIGEIELLRNISCLCSIEAMTDISVYSFSLPYFRLLIQTDMQLNNMLLQVFAERIINTSSRASYQQLYTVDHSLSKLLEFQENHQLGITKEDMAAYLGITIRTLNRSLQKIGKDIKNIG</sequence>
<dbReference type="SUPFAM" id="SSF51206">
    <property type="entry name" value="cAMP-binding domain-like"/>
    <property type="match status" value="1"/>
</dbReference>
<dbReference type="GO" id="GO:0016301">
    <property type="term" value="F:kinase activity"/>
    <property type="evidence" value="ECO:0007669"/>
    <property type="project" value="UniProtKB-KW"/>
</dbReference>
<dbReference type="CDD" id="cd00038">
    <property type="entry name" value="CAP_ED"/>
    <property type="match status" value="1"/>
</dbReference>
<dbReference type="PROSITE" id="PS50042">
    <property type="entry name" value="CNMP_BINDING_3"/>
    <property type="match status" value="1"/>
</dbReference>
<dbReference type="RefSeq" id="WP_085472730.1">
    <property type="nucleotide sequence ID" value="NZ_CP038029.1"/>
</dbReference>
<dbReference type="InterPro" id="IPR018490">
    <property type="entry name" value="cNMP-bd_dom_sf"/>
</dbReference>
<dbReference type="InterPro" id="IPR000595">
    <property type="entry name" value="cNMP-bd_dom"/>
</dbReference>
<dbReference type="STRING" id="561061.SAMN05660862_1983"/>
<evidence type="ECO:0000313" key="1">
    <source>
        <dbReference type="EMBL" id="SMG29802.1"/>
    </source>
</evidence>
<dbReference type="GO" id="GO:0005829">
    <property type="term" value="C:cytosol"/>
    <property type="evidence" value="ECO:0007669"/>
    <property type="project" value="TreeGrafter"/>
</dbReference>
<dbReference type="InterPro" id="IPR014710">
    <property type="entry name" value="RmlC-like_jellyroll"/>
</dbReference>
<dbReference type="AlphaFoldDB" id="A0A1X7JQ40"/>
<dbReference type="PANTHER" id="PTHR24567">
    <property type="entry name" value="CRP FAMILY TRANSCRIPTIONAL REGULATORY PROTEIN"/>
    <property type="match status" value="1"/>
</dbReference>
<proteinExistence type="predicted"/>
<keyword evidence="2" id="KW-1185">Reference proteome</keyword>
<reference evidence="1 2" key="1">
    <citation type="submission" date="2017-04" db="EMBL/GenBank/DDBJ databases">
        <authorList>
            <person name="Afonso C.L."/>
            <person name="Miller P.J."/>
            <person name="Scott M.A."/>
            <person name="Spackman E."/>
            <person name="Goraichik I."/>
            <person name="Dimitrov K.M."/>
            <person name="Suarez D.L."/>
            <person name="Swayne D.E."/>
        </authorList>
    </citation>
    <scope>NUCLEOTIDE SEQUENCE [LARGE SCALE GENOMIC DNA]</scope>
    <source>
        <strain evidence="1 2">DSM 22418</strain>
    </source>
</reference>
<dbReference type="Proteomes" id="UP000192980">
    <property type="component" value="Unassembled WGS sequence"/>
</dbReference>
<dbReference type="Gene3D" id="2.60.120.10">
    <property type="entry name" value="Jelly Rolls"/>
    <property type="match status" value="1"/>
</dbReference>
<gene>
    <name evidence="1" type="ORF">SAMN05660862_1983</name>
</gene>
<dbReference type="OrthoDB" id="5457083at2"/>
<dbReference type="EMBL" id="FXAU01000003">
    <property type="protein sequence ID" value="SMG29802.1"/>
    <property type="molecule type" value="Genomic_DNA"/>
</dbReference>
<dbReference type="SMART" id="SM00100">
    <property type="entry name" value="cNMP"/>
    <property type="match status" value="1"/>
</dbReference>
<protein>
    <submittedName>
        <fullName evidence="1">cAMP-binding domain of CRP or a regulatory subunit of cAMP-dependent protein kinases</fullName>
    </submittedName>
</protein>
<organism evidence="1 2">
    <name type="scientific">Sphingobacterium psychroaquaticum</name>
    <dbReference type="NCBI Taxonomy" id="561061"/>
    <lineage>
        <taxon>Bacteria</taxon>
        <taxon>Pseudomonadati</taxon>
        <taxon>Bacteroidota</taxon>
        <taxon>Sphingobacteriia</taxon>
        <taxon>Sphingobacteriales</taxon>
        <taxon>Sphingobacteriaceae</taxon>
        <taxon>Sphingobacterium</taxon>
    </lineage>
</organism>
<dbReference type="Pfam" id="PF00027">
    <property type="entry name" value="cNMP_binding"/>
    <property type="match status" value="1"/>
</dbReference>
<name>A0A1X7JQ40_9SPHI</name>
<dbReference type="InterPro" id="IPR050397">
    <property type="entry name" value="Env_Response_Regulators"/>
</dbReference>
<keyword evidence="1" id="KW-0418">Kinase</keyword>
<accession>A0A1X7JQ40</accession>
<keyword evidence="1" id="KW-0808">Transferase</keyword>
<dbReference type="PANTHER" id="PTHR24567:SF26">
    <property type="entry name" value="REGULATORY PROTEIN YEIL"/>
    <property type="match status" value="1"/>
</dbReference>
<dbReference type="GO" id="GO:0003700">
    <property type="term" value="F:DNA-binding transcription factor activity"/>
    <property type="evidence" value="ECO:0007669"/>
    <property type="project" value="TreeGrafter"/>
</dbReference>
<evidence type="ECO:0000313" key="2">
    <source>
        <dbReference type="Proteomes" id="UP000192980"/>
    </source>
</evidence>